<keyword evidence="4" id="KW-1185">Reference proteome</keyword>
<name>A0ABV7VU65_9GAMM</name>
<comment type="caution">
    <text evidence="3">The sequence shown here is derived from an EMBL/GenBank/DDBJ whole genome shotgun (WGS) entry which is preliminary data.</text>
</comment>
<organism evidence="3 4">
    <name type="scientific">Bacterioplanoides pacificum</name>
    <dbReference type="NCBI Taxonomy" id="1171596"/>
    <lineage>
        <taxon>Bacteria</taxon>
        <taxon>Pseudomonadati</taxon>
        <taxon>Pseudomonadota</taxon>
        <taxon>Gammaproteobacteria</taxon>
        <taxon>Oceanospirillales</taxon>
        <taxon>Oceanospirillaceae</taxon>
        <taxon>Bacterioplanoides</taxon>
    </lineage>
</organism>
<dbReference type="PANTHER" id="PTHR37024:SF5">
    <property type="entry name" value="IMPA N-TERMINAL DOMAIN-CONTAINING PROTEIN"/>
    <property type="match status" value="1"/>
</dbReference>
<feature type="region of interest" description="Disordered" evidence="1">
    <location>
        <begin position="188"/>
        <end position="259"/>
    </location>
</feature>
<gene>
    <name evidence="3" type="primary">tssA</name>
    <name evidence="3" type="ORF">ACFOMG_08270</name>
</gene>
<dbReference type="InterPro" id="IPR010657">
    <property type="entry name" value="ImpA_N"/>
</dbReference>
<feature type="compositionally biased region" description="Polar residues" evidence="1">
    <location>
        <begin position="195"/>
        <end position="238"/>
    </location>
</feature>
<reference evidence="4" key="1">
    <citation type="journal article" date="2019" name="Int. J. Syst. Evol. Microbiol.">
        <title>The Global Catalogue of Microorganisms (GCM) 10K type strain sequencing project: providing services to taxonomists for standard genome sequencing and annotation.</title>
        <authorList>
            <consortium name="The Broad Institute Genomics Platform"/>
            <consortium name="The Broad Institute Genome Sequencing Center for Infectious Disease"/>
            <person name="Wu L."/>
            <person name="Ma J."/>
        </authorList>
    </citation>
    <scope>NUCLEOTIDE SEQUENCE [LARGE SCALE GENOMIC DNA]</scope>
    <source>
        <strain evidence="4">KCTC 42424</strain>
    </source>
</reference>
<dbReference type="InterPro" id="IPR017739">
    <property type="entry name" value="T6SS-assoc_VCA0119"/>
</dbReference>
<dbReference type="Proteomes" id="UP001595722">
    <property type="component" value="Unassembled WGS sequence"/>
</dbReference>
<dbReference type="NCBIfam" id="TIGR03362">
    <property type="entry name" value="VI_chp_7"/>
    <property type="match status" value="1"/>
</dbReference>
<accession>A0ABV7VU65</accession>
<feature type="domain" description="ImpA N-terminal" evidence="2">
    <location>
        <begin position="14"/>
        <end position="124"/>
    </location>
</feature>
<evidence type="ECO:0000259" key="2">
    <source>
        <dbReference type="Pfam" id="PF06812"/>
    </source>
</evidence>
<dbReference type="EMBL" id="JBHRYB010000005">
    <property type="protein sequence ID" value="MFC3680101.1"/>
    <property type="molecule type" value="Genomic_DNA"/>
</dbReference>
<sequence length="559" mass="62298">MADISHPYSELGRAPINAENPAGINAKYEHTYEELMSELNKLESISSAKIDWSVIRTLSLDLLKNTTKDFSVAAYLAVALQELEGYAGLLYGLDILTQLNENYWETAFPPVKRLRGRKTAIEWFAEKANHYLSNNPVGVNDQQHIIDCAKLLKDLDYSLAEKMGDSAPAITDLSRALKQARQAAEFELKNKVQEGPTNKPVQSVPGSQQQTTDSSTPVPNQPVTESVADTTPIQSATAHSLPEKKEQPPKPGRTALTQDIVSDISSDADARKAYKQIQEGMRKLADFHAQQKPSDPRRYRLSRSALWDSIDKLPPNKDGKTQLPKPPTDKLKKLKELLQQGDYLEVIQQAETSACKMPYWFDGTRLIVSALEALGAEYQKARDALLEELTQFLRRVPKIIELHYSDGTPFADDQTRFWLSTLAADKQDTPVPKAAADTLSEIIKEAEKLTASGKLQEALGRLKAGFVPANMRDQFRVRLAKAELIANAGHTEVAIPLLQQLVENIDTTQVSDWEPDFVARAYDLLVKAYGRTEDNDSQEARSQAFSRLCWLNPILATSV</sequence>
<dbReference type="Pfam" id="PF06812">
    <property type="entry name" value="ImpA_N"/>
    <property type="match status" value="1"/>
</dbReference>
<evidence type="ECO:0000256" key="1">
    <source>
        <dbReference type="SAM" id="MobiDB-lite"/>
    </source>
</evidence>
<proteinExistence type="predicted"/>
<dbReference type="PANTHER" id="PTHR37024">
    <property type="entry name" value="TYPE VI SECRETION SYSTEM DUF2094 AND IMPA-RELATED DOMAIN PROTEIN"/>
    <property type="match status" value="1"/>
</dbReference>
<dbReference type="Pfam" id="PF16989">
    <property type="entry name" value="T6SS_VasJ"/>
    <property type="match status" value="1"/>
</dbReference>
<evidence type="ECO:0000313" key="4">
    <source>
        <dbReference type="Proteomes" id="UP001595722"/>
    </source>
</evidence>
<dbReference type="RefSeq" id="WP_376865945.1">
    <property type="nucleotide sequence ID" value="NZ_JBHRYB010000005.1"/>
</dbReference>
<evidence type="ECO:0000313" key="3">
    <source>
        <dbReference type="EMBL" id="MFC3680101.1"/>
    </source>
</evidence>
<protein>
    <submittedName>
        <fullName evidence="3">Type VI secretion system protein TssA</fullName>
    </submittedName>
</protein>